<evidence type="ECO:0000256" key="3">
    <source>
        <dbReference type="ARBA" id="ARBA00022771"/>
    </source>
</evidence>
<dbReference type="SUPFAM" id="SSF50249">
    <property type="entry name" value="Nucleic acid-binding proteins"/>
    <property type="match status" value="3"/>
</dbReference>
<dbReference type="InterPro" id="IPR012340">
    <property type="entry name" value="NA-bd_OB-fold"/>
</dbReference>
<accession>A0A835M347</accession>
<dbReference type="InterPro" id="IPR013955">
    <property type="entry name" value="Rep_factor-A_C"/>
</dbReference>
<evidence type="ECO:0000256" key="5">
    <source>
        <dbReference type="ARBA" id="ARBA00023125"/>
    </source>
</evidence>
<dbReference type="Pfam" id="PF08646">
    <property type="entry name" value="Rep_fac-A_C"/>
    <property type="match status" value="1"/>
</dbReference>
<dbReference type="Proteomes" id="UP000631114">
    <property type="component" value="Unassembled WGS sequence"/>
</dbReference>
<dbReference type="PANTHER" id="PTHR47165:SF4">
    <property type="entry name" value="OS03G0429900 PROTEIN"/>
    <property type="match status" value="1"/>
</dbReference>
<dbReference type="InterPro" id="IPR047192">
    <property type="entry name" value="Euk_RPA1_DBD_C"/>
</dbReference>
<reference evidence="8 9" key="1">
    <citation type="submission" date="2020-10" db="EMBL/GenBank/DDBJ databases">
        <title>The Coptis chinensis genome and diversification of protoberbering-type alkaloids.</title>
        <authorList>
            <person name="Wang B."/>
            <person name="Shu S."/>
            <person name="Song C."/>
            <person name="Liu Y."/>
        </authorList>
    </citation>
    <scope>NUCLEOTIDE SEQUENCE [LARGE SCALE GENOMIC DNA]</scope>
    <source>
        <strain evidence="8">HL-2020</strain>
        <tissue evidence="8">Leaf</tissue>
    </source>
</reference>
<feature type="domain" description="Replication protein A 70 kDa DNA-binding subunit B/D first OB fold" evidence="6">
    <location>
        <begin position="27"/>
        <end position="128"/>
    </location>
</feature>
<evidence type="ECO:0000256" key="2">
    <source>
        <dbReference type="ARBA" id="ARBA00022723"/>
    </source>
</evidence>
<comment type="caution">
    <text evidence="8">The sequence shown here is derived from an EMBL/GenBank/DDBJ whole genome shotgun (WGS) entry which is preliminary data.</text>
</comment>
<dbReference type="OrthoDB" id="1931061at2759"/>
<comment type="similarity">
    <text evidence="1">Belongs to the replication factor A protein 1 family.</text>
</comment>
<dbReference type="CDD" id="cd04476">
    <property type="entry name" value="RPA1_DBD_C"/>
    <property type="match status" value="1"/>
</dbReference>
<organism evidence="8 9">
    <name type="scientific">Coptis chinensis</name>
    <dbReference type="NCBI Taxonomy" id="261450"/>
    <lineage>
        <taxon>Eukaryota</taxon>
        <taxon>Viridiplantae</taxon>
        <taxon>Streptophyta</taxon>
        <taxon>Embryophyta</taxon>
        <taxon>Tracheophyta</taxon>
        <taxon>Spermatophyta</taxon>
        <taxon>Magnoliopsida</taxon>
        <taxon>Ranunculales</taxon>
        <taxon>Ranunculaceae</taxon>
        <taxon>Coptidoideae</taxon>
        <taxon>Coptis</taxon>
    </lineage>
</organism>
<feature type="domain" description="Replication factor A C-terminal" evidence="7">
    <location>
        <begin position="300"/>
        <end position="435"/>
    </location>
</feature>
<dbReference type="Pfam" id="PF02721">
    <property type="entry name" value="DUF223"/>
    <property type="match status" value="1"/>
</dbReference>
<keyword evidence="2" id="KW-0479">Metal-binding</keyword>
<name>A0A835M347_9MAGN</name>
<evidence type="ECO:0000259" key="7">
    <source>
        <dbReference type="Pfam" id="PF08646"/>
    </source>
</evidence>
<dbReference type="EMBL" id="JADFTS010000004">
    <property type="protein sequence ID" value="KAF9612264.1"/>
    <property type="molecule type" value="Genomic_DNA"/>
</dbReference>
<dbReference type="GO" id="GO:0003677">
    <property type="term" value="F:DNA binding"/>
    <property type="evidence" value="ECO:0007669"/>
    <property type="project" value="UniProtKB-KW"/>
</dbReference>
<proteinExistence type="inferred from homology"/>
<dbReference type="PANTHER" id="PTHR47165">
    <property type="entry name" value="OS03G0429900 PROTEIN"/>
    <property type="match status" value="1"/>
</dbReference>
<evidence type="ECO:0008006" key="10">
    <source>
        <dbReference type="Google" id="ProtNLM"/>
    </source>
</evidence>
<keyword evidence="9" id="KW-1185">Reference proteome</keyword>
<evidence type="ECO:0000313" key="8">
    <source>
        <dbReference type="EMBL" id="KAF9612264.1"/>
    </source>
</evidence>
<dbReference type="GO" id="GO:0008270">
    <property type="term" value="F:zinc ion binding"/>
    <property type="evidence" value="ECO:0007669"/>
    <property type="project" value="UniProtKB-KW"/>
</dbReference>
<protein>
    <recommendedName>
        <fullName evidence="10">Replication factor A C-terminal domain-containing protein</fullName>
    </recommendedName>
</protein>
<dbReference type="InterPro" id="IPR003871">
    <property type="entry name" value="RFA1B/D_OB_1st"/>
</dbReference>
<evidence type="ECO:0000256" key="1">
    <source>
        <dbReference type="ARBA" id="ARBA00005690"/>
    </source>
</evidence>
<sequence length="496" mass="57577">MDVPLTDFRWFPPNSKKKRLSRSKMATSLDQLDRSKKHWKIMVRISRTWEVFDFEDGDKRISLDLILLDTHGNQMHATVPEEDALKHERVLQEGNICIITNFNVGSAKKILRPVNNIHRIFFKWDTVAKLMNDQSNNFPMYMFSFKTFNAINVIGILISMSYIKEGTSSVSKRRDIIIQNERGHQLKITLWKKKSLEIGEDNIRTFDIAPVVVITSTSVPFFNGVYALSSTTATKFYIDLDIPEARPLEEIIKCQGKKTQLLTMPFVSSYDDDVLDNLDIKTLQDMISALDKKPSMGTMYTCKAKICEVLHDFKPFYYSCGKCVRKVIRKDNNDWCDGCHTFVTDVKPRYMIRIQVEDSTHSISLVVFDKLAEKLILDPVEKLVDMEKQDNGSELIKEELKKLIGVSFTFEIKITPFNLKDKNKSFTVSKIFHIDRDIQIGGIHENVQKDIDQQDNDCFRRKRVLISKMFDTNDAPNDRSTLTYKSKRIKRTTYKK</sequence>
<dbReference type="CDD" id="cd04480">
    <property type="entry name" value="RPA1_DBD_A_like"/>
    <property type="match status" value="1"/>
</dbReference>
<gene>
    <name evidence="8" type="ORF">IFM89_038834</name>
</gene>
<keyword evidence="4" id="KW-0862">Zinc</keyword>
<evidence type="ECO:0000313" key="9">
    <source>
        <dbReference type="Proteomes" id="UP000631114"/>
    </source>
</evidence>
<dbReference type="AlphaFoldDB" id="A0A835M347"/>
<keyword evidence="5" id="KW-0238">DNA-binding</keyword>
<evidence type="ECO:0000256" key="4">
    <source>
        <dbReference type="ARBA" id="ARBA00022833"/>
    </source>
</evidence>
<evidence type="ECO:0000259" key="6">
    <source>
        <dbReference type="Pfam" id="PF02721"/>
    </source>
</evidence>
<keyword evidence="3" id="KW-0863">Zinc-finger</keyword>
<dbReference type="Gene3D" id="2.40.50.140">
    <property type="entry name" value="Nucleic acid-binding proteins"/>
    <property type="match status" value="3"/>
</dbReference>